<sequence length="308" mass="36477">MSHYKEERERVSITSLPIELIAEILAQSYDPKSLKSAIFSCPAIYNAFKECKTSIFKSFISRKFYPEELEVLDRLRPGQLALRKRPKSDWLPLPASAHPVAIEYYAYERAMCEQLCCYFEGYWDNHLRKRNPYFKTDTRLSPKYGQLGGPELKRLDMIRCWIYKEEKKTFLDHLEPYQFFETEDSTKRRCQFKSPRCNCPSSSGVICPFTLVILERFQDKPSLPGKGGPYGPWLEKSDHIKKLYDHWPTSTFQNDKRQSDLNRVRWRQMYFGVSFEEDQMDDKAECMDIDKMRSMIVEEMECDFGDPE</sequence>
<accession>A0A3N4HU93</accession>
<name>A0A3N4HU93_ASCIM</name>
<dbReference type="OrthoDB" id="5283582at2759"/>
<proteinExistence type="predicted"/>
<evidence type="ECO:0000313" key="2">
    <source>
        <dbReference type="Proteomes" id="UP000275078"/>
    </source>
</evidence>
<gene>
    <name evidence="1" type="ORF">BJ508DRAFT_330248</name>
</gene>
<reference evidence="1 2" key="1">
    <citation type="journal article" date="2018" name="Nat. Ecol. Evol.">
        <title>Pezizomycetes genomes reveal the molecular basis of ectomycorrhizal truffle lifestyle.</title>
        <authorList>
            <person name="Murat C."/>
            <person name="Payen T."/>
            <person name="Noel B."/>
            <person name="Kuo A."/>
            <person name="Morin E."/>
            <person name="Chen J."/>
            <person name="Kohler A."/>
            <person name="Krizsan K."/>
            <person name="Balestrini R."/>
            <person name="Da Silva C."/>
            <person name="Montanini B."/>
            <person name="Hainaut M."/>
            <person name="Levati E."/>
            <person name="Barry K.W."/>
            <person name="Belfiori B."/>
            <person name="Cichocki N."/>
            <person name="Clum A."/>
            <person name="Dockter R.B."/>
            <person name="Fauchery L."/>
            <person name="Guy J."/>
            <person name="Iotti M."/>
            <person name="Le Tacon F."/>
            <person name="Lindquist E.A."/>
            <person name="Lipzen A."/>
            <person name="Malagnac F."/>
            <person name="Mello A."/>
            <person name="Molinier V."/>
            <person name="Miyauchi S."/>
            <person name="Poulain J."/>
            <person name="Riccioni C."/>
            <person name="Rubini A."/>
            <person name="Sitrit Y."/>
            <person name="Splivallo R."/>
            <person name="Traeger S."/>
            <person name="Wang M."/>
            <person name="Zifcakova L."/>
            <person name="Wipf D."/>
            <person name="Zambonelli A."/>
            <person name="Paolocci F."/>
            <person name="Nowrousian M."/>
            <person name="Ottonello S."/>
            <person name="Baldrian P."/>
            <person name="Spatafora J.W."/>
            <person name="Henrissat B."/>
            <person name="Nagy L.G."/>
            <person name="Aury J.M."/>
            <person name="Wincker P."/>
            <person name="Grigoriev I.V."/>
            <person name="Bonfante P."/>
            <person name="Martin F.M."/>
        </authorList>
    </citation>
    <scope>NUCLEOTIDE SEQUENCE [LARGE SCALE GENOMIC DNA]</scope>
    <source>
        <strain evidence="1 2">RN42</strain>
    </source>
</reference>
<dbReference type="AlphaFoldDB" id="A0A3N4HU93"/>
<protein>
    <recommendedName>
        <fullName evidence="3">F-box domain-containing protein</fullName>
    </recommendedName>
</protein>
<keyword evidence="2" id="KW-1185">Reference proteome</keyword>
<organism evidence="1 2">
    <name type="scientific">Ascobolus immersus RN42</name>
    <dbReference type="NCBI Taxonomy" id="1160509"/>
    <lineage>
        <taxon>Eukaryota</taxon>
        <taxon>Fungi</taxon>
        <taxon>Dikarya</taxon>
        <taxon>Ascomycota</taxon>
        <taxon>Pezizomycotina</taxon>
        <taxon>Pezizomycetes</taxon>
        <taxon>Pezizales</taxon>
        <taxon>Ascobolaceae</taxon>
        <taxon>Ascobolus</taxon>
    </lineage>
</organism>
<dbReference type="EMBL" id="ML119727">
    <property type="protein sequence ID" value="RPA77392.1"/>
    <property type="molecule type" value="Genomic_DNA"/>
</dbReference>
<evidence type="ECO:0000313" key="1">
    <source>
        <dbReference type="EMBL" id="RPA77392.1"/>
    </source>
</evidence>
<evidence type="ECO:0008006" key="3">
    <source>
        <dbReference type="Google" id="ProtNLM"/>
    </source>
</evidence>
<dbReference type="Proteomes" id="UP000275078">
    <property type="component" value="Unassembled WGS sequence"/>
</dbReference>